<accession>A0A0A9S5R3</accession>
<organism evidence="1">
    <name type="scientific">Arundo donax</name>
    <name type="common">Giant reed</name>
    <name type="synonym">Donax arundinaceus</name>
    <dbReference type="NCBI Taxonomy" id="35708"/>
    <lineage>
        <taxon>Eukaryota</taxon>
        <taxon>Viridiplantae</taxon>
        <taxon>Streptophyta</taxon>
        <taxon>Embryophyta</taxon>
        <taxon>Tracheophyta</taxon>
        <taxon>Spermatophyta</taxon>
        <taxon>Magnoliopsida</taxon>
        <taxon>Liliopsida</taxon>
        <taxon>Poales</taxon>
        <taxon>Poaceae</taxon>
        <taxon>PACMAD clade</taxon>
        <taxon>Arundinoideae</taxon>
        <taxon>Arundineae</taxon>
        <taxon>Arundo</taxon>
    </lineage>
</organism>
<reference evidence="1" key="1">
    <citation type="submission" date="2014-09" db="EMBL/GenBank/DDBJ databases">
        <authorList>
            <person name="Magalhaes I.L.F."/>
            <person name="Oliveira U."/>
            <person name="Santos F.R."/>
            <person name="Vidigal T.H.D.A."/>
            <person name="Brescovit A.D."/>
            <person name="Santos A.J."/>
        </authorList>
    </citation>
    <scope>NUCLEOTIDE SEQUENCE</scope>
    <source>
        <tissue evidence="1">Shoot tissue taken approximately 20 cm above the soil surface</tissue>
    </source>
</reference>
<dbReference type="AlphaFoldDB" id="A0A0A9S5R3"/>
<reference evidence="1" key="2">
    <citation type="journal article" date="2015" name="Data Brief">
        <title>Shoot transcriptome of the giant reed, Arundo donax.</title>
        <authorList>
            <person name="Barrero R.A."/>
            <person name="Guerrero F.D."/>
            <person name="Moolhuijzen P."/>
            <person name="Goolsby J.A."/>
            <person name="Tidwell J."/>
            <person name="Bellgard S.E."/>
            <person name="Bellgard M.I."/>
        </authorList>
    </citation>
    <scope>NUCLEOTIDE SEQUENCE</scope>
    <source>
        <tissue evidence="1">Shoot tissue taken approximately 20 cm above the soil surface</tissue>
    </source>
</reference>
<sequence>MKVIFLLIHYGIFRFQEPGTARSAASPSSFPIPFNTKILWQCRERRRKEGRSYVPGDVLLGPRSSSLTVSTLLPGSATRSQDVWRVRGRVPPQATRQC</sequence>
<protein>
    <submittedName>
        <fullName evidence="1">Uncharacterized protein</fullName>
    </submittedName>
</protein>
<evidence type="ECO:0000313" key="1">
    <source>
        <dbReference type="EMBL" id="JAD91203.1"/>
    </source>
</evidence>
<name>A0A0A9S5R3_ARUDO</name>
<dbReference type="EMBL" id="GBRH01206692">
    <property type="protein sequence ID" value="JAD91203.1"/>
    <property type="molecule type" value="Transcribed_RNA"/>
</dbReference>
<proteinExistence type="predicted"/>